<dbReference type="GO" id="GO:0008168">
    <property type="term" value="F:methyltransferase activity"/>
    <property type="evidence" value="ECO:0007669"/>
    <property type="project" value="UniProtKB-KW"/>
</dbReference>
<dbReference type="SUPFAM" id="SSF53335">
    <property type="entry name" value="S-adenosyl-L-methionine-dependent methyltransferases"/>
    <property type="match status" value="1"/>
</dbReference>
<comment type="caution">
    <text evidence="3">The sequence shown here is derived from an EMBL/GenBank/DDBJ whole genome shotgun (WGS) entry which is preliminary data.</text>
</comment>
<dbReference type="GO" id="GO:0032259">
    <property type="term" value="P:methylation"/>
    <property type="evidence" value="ECO:0007669"/>
    <property type="project" value="UniProtKB-KW"/>
</dbReference>
<proteinExistence type="predicted"/>
<dbReference type="InterPro" id="IPR013217">
    <property type="entry name" value="Methyltransf_12"/>
</dbReference>
<evidence type="ECO:0000313" key="4">
    <source>
        <dbReference type="Proteomes" id="UP000031967"/>
    </source>
</evidence>
<protein>
    <submittedName>
        <fullName evidence="3">Methyltransferase</fullName>
    </submittedName>
</protein>
<dbReference type="PANTHER" id="PTHR43861">
    <property type="entry name" value="TRANS-ACONITATE 2-METHYLTRANSFERASE-RELATED"/>
    <property type="match status" value="1"/>
</dbReference>
<dbReference type="CDD" id="cd02440">
    <property type="entry name" value="AdoMet_MTases"/>
    <property type="match status" value="1"/>
</dbReference>
<evidence type="ECO:0000259" key="2">
    <source>
        <dbReference type="Pfam" id="PF08242"/>
    </source>
</evidence>
<dbReference type="Gene3D" id="3.40.50.150">
    <property type="entry name" value="Vaccinia Virus protein VP39"/>
    <property type="match status" value="1"/>
</dbReference>
<feature type="domain" description="Methyltransferase type 12" evidence="2">
    <location>
        <begin position="44"/>
        <end position="138"/>
    </location>
</feature>
<keyword evidence="1" id="KW-0808">Transferase</keyword>
<evidence type="ECO:0000256" key="1">
    <source>
        <dbReference type="ARBA" id="ARBA00022679"/>
    </source>
</evidence>
<dbReference type="Proteomes" id="UP000031967">
    <property type="component" value="Unassembled WGS sequence"/>
</dbReference>
<evidence type="ECO:0000313" key="3">
    <source>
        <dbReference type="EMBL" id="KIL38813.1"/>
    </source>
</evidence>
<keyword evidence="4" id="KW-1185">Reference proteome</keyword>
<accession>A0ABR5AD95</accession>
<dbReference type="EMBL" id="JXAK01000051">
    <property type="protein sequence ID" value="KIL38813.1"/>
    <property type="molecule type" value="Genomic_DNA"/>
</dbReference>
<keyword evidence="3" id="KW-0489">Methyltransferase</keyword>
<dbReference type="Pfam" id="PF08242">
    <property type="entry name" value="Methyltransf_12"/>
    <property type="match status" value="1"/>
</dbReference>
<name>A0ABR5AD95_9BACL</name>
<gene>
    <name evidence="3" type="ORF">SD70_24240</name>
</gene>
<reference evidence="3 4" key="1">
    <citation type="submission" date="2014-12" db="EMBL/GenBank/DDBJ databases">
        <title>Draft genome sequence of Paenibacillus kamchatkensis strain B-2647.</title>
        <authorList>
            <person name="Karlyshev A.V."/>
            <person name="Kudryashova E.B."/>
        </authorList>
    </citation>
    <scope>NUCLEOTIDE SEQUENCE [LARGE SCALE GENOMIC DNA]</scope>
    <source>
        <strain evidence="3 4">VKM B-2647</strain>
    </source>
</reference>
<dbReference type="PANTHER" id="PTHR43861:SF3">
    <property type="entry name" value="PUTATIVE (AFU_ORTHOLOGUE AFUA_2G14390)-RELATED"/>
    <property type="match status" value="1"/>
</dbReference>
<organism evidence="3 4">
    <name type="scientific">Gordoniibacillus kamchatkensis</name>
    <dbReference type="NCBI Taxonomy" id="1590651"/>
    <lineage>
        <taxon>Bacteria</taxon>
        <taxon>Bacillati</taxon>
        <taxon>Bacillota</taxon>
        <taxon>Bacilli</taxon>
        <taxon>Bacillales</taxon>
        <taxon>Paenibacillaceae</taxon>
        <taxon>Gordoniibacillus</taxon>
    </lineage>
</organism>
<sequence length="299" mass="33669">MEPEYDWDRKIDYLAETRGLYYNDDYIEFLVHSVWRIRKPVSVIDFGCGYGFLGLKLLPLLPEGSTYTGIDKGVRLIEAARSKFERHRHSAEFLVADIEEVRLERKYDIALCHAVLLHMSDVKSVLRKMADCVVDGGKVICFEPHWISNMSGCTVGGLEQSSVVKLGILQQLYEKDAERSGKDGNIGGKLPIYFSQLGLQDVQCRISDKVNVLEPNMAAEHKQKLYKALRAEGLGEPPGQAEEIVQSLTARGLTSQEAREQYEAELRFAETFHEDSYVTYAPGMKITFGTVARDGKHGT</sequence>
<dbReference type="InterPro" id="IPR029063">
    <property type="entry name" value="SAM-dependent_MTases_sf"/>
</dbReference>
<dbReference type="Gene3D" id="1.10.150.350">
    <property type="match status" value="1"/>
</dbReference>